<dbReference type="Proteomes" id="UP001168528">
    <property type="component" value="Unassembled WGS sequence"/>
</dbReference>
<proteinExistence type="inferred from homology"/>
<evidence type="ECO:0000256" key="17">
    <source>
        <dbReference type="SAM" id="Phobius"/>
    </source>
</evidence>
<keyword evidence="9" id="KW-0547">Nucleotide-binding</keyword>
<dbReference type="InterPro" id="IPR025669">
    <property type="entry name" value="AAA_dom"/>
</dbReference>
<evidence type="ECO:0000256" key="8">
    <source>
        <dbReference type="ARBA" id="ARBA00022692"/>
    </source>
</evidence>
<protein>
    <recommendedName>
        <fullName evidence="4">non-specific protein-tyrosine kinase</fullName>
        <ecNumber evidence="4">2.7.10.2</ecNumber>
    </recommendedName>
</protein>
<name>A0ABT8RBE3_9BACT</name>
<evidence type="ECO:0000256" key="11">
    <source>
        <dbReference type="ARBA" id="ARBA00022840"/>
    </source>
</evidence>
<evidence type="ECO:0000256" key="5">
    <source>
        <dbReference type="ARBA" id="ARBA00022475"/>
    </source>
</evidence>
<evidence type="ECO:0000256" key="15">
    <source>
        <dbReference type="ARBA" id="ARBA00051245"/>
    </source>
</evidence>
<evidence type="ECO:0000256" key="12">
    <source>
        <dbReference type="ARBA" id="ARBA00022989"/>
    </source>
</evidence>
<evidence type="ECO:0000259" key="18">
    <source>
        <dbReference type="Pfam" id="PF02706"/>
    </source>
</evidence>
<keyword evidence="21" id="KW-1185">Reference proteome</keyword>
<feature type="coiled-coil region" evidence="16">
    <location>
        <begin position="290"/>
        <end position="317"/>
    </location>
</feature>
<dbReference type="InterPro" id="IPR003856">
    <property type="entry name" value="LPS_length_determ_N"/>
</dbReference>
<comment type="caution">
    <text evidence="20">The sequence shown here is derived from an EMBL/GenBank/DDBJ whole genome shotgun (WGS) entry which is preliminary data.</text>
</comment>
<dbReference type="CDD" id="cd05387">
    <property type="entry name" value="BY-kinase"/>
    <property type="match status" value="1"/>
</dbReference>
<keyword evidence="6" id="KW-0997">Cell inner membrane</keyword>
<evidence type="ECO:0000259" key="19">
    <source>
        <dbReference type="Pfam" id="PF13614"/>
    </source>
</evidence>
<evidence type="ECO:0000313" key="20">
    <source>
        <dbReference type="EMBL" id="MDO1448629.1"/>
    </source>
</evidence>
<feature type="domain" description="Polysaccharide chain length determinant N-terminal" evidence="18">
    <location>
        <begin position="8"/>
        <end position="100"/>
    </location>
</feature>
<dbReference type="RefSeq" id="WP_302039430.1">
    <property type="nucleotide sequence ID" value="NZ_JAUKPO010000013.1"/>
</dbReference>
<evidence type="ECO:0000256" key="10">
    <source>
        <dbReference type="ARBA" id="ARBA00022777"/>
    </source>
</evidence>
<dbReference type="EC" id="2.7.10.2" evidence="4"/>
<keyword evidence="5" id="KW-1003">Cell membrane</keyword>
<keyword evidence="13 17" id="KW-0472">Membrane</keyword>
<dbReference type="NCBIfam" id="TIGR01007">
    <property type="entry name" value="eps_fam"/>
    <property type="match status" value="1"/>
</dbReference>
<dbReference type="PANTHER" id="PTHR32309">
    <property type="entry name" value="TYROSINE-PROTEIN KINASE"/>
    <property type="match status" value="1"/>
</dbReference>
<dbReference type="Pfam" id="PF02706">
    <property type="entry name" value="Wzz"/>
    <property type="match status" value="1"/>
</dbReference>
<dbReference type="Pfam" id="PF13614">
    <property type="entry name" value="AAA_31"/>
    <property type="match status" value="1"/>
</dbReference>
<evidence type="ECO:0000256" key="16">
    <source>
        <dbReference type="SAM" id="Coils"/>
    </source>
</evidence>
<feature type="domain" description="AAA" evidence="19">
    <location>
        <begin position="599"/>
        <end position="727"/>
    </location>
</feature>
<evidence type="ECO:0000256" key="4">
    <source>
        <dbReference type="ARBA" id="ARBA00011903"/>
    </source>
</evidence>
<comment type="catalytic activity">
    <reaction evidence="15">
        <text>L-tyrosyl-[protein] + ATP = O-phospho-L-tyrosyl-[protein] + ADP + H(+)</text>
        <dbReference type="Rhea" id="RHEA:10596"/>
        <dbReference type="Rhea" id="RHEA-COMP:10136"/>
        <dbReference type="Rhea" id="RHEA-COMP:20101"/>
        <dbReference type="ChEBI" id="CHEBI:15378"/>
        <dbReference type="ChEBI" id="CHEBI:30616"/>
        <dbReference type="ChEBI" id="CHEBI:46858"/>
        <dbReference type="ChEBI" id="CHEBI:61978"/>
        <dbReference type="ChEBI" id="CHEBI:456216"/>
        <dbReference type="EC" id="2.7.10.2"/>
    </reaction>
</comment>
<comment type="similarity">
    <text evidence="3">Belongs to the etk/wzc family.</text>
</comment>
<dbReference type="InterPro" id="IPR005702">
    <property type="entry name" value="Wzc-like_C"/>
</dbReference>
<keyword evidence="12 17" id="KW-1133">Transmembrane helix</keyword>
<evidence type="ECO:0000256" key="7">
    <source>
        <dbReference type="ARBA" id="ARBA00022679"/>
    </source>
</evidence>
<dbReference type="InterPro" id="IPR027417">
    <property type="entry name" value="P-loop_NTPase"/>
</dbReference>
<evidence type="ECO:0000313" key="21">
    <source>
        <dbReference type="Proteomes" id="UP001168528"/>
    </source>
</evidence>
<keyword evidence="16" id="KW-0175">Coiled coil</keyword>
<dbReference type="GO" id="GO:0004715">
    <property type="term" value="F:non-membrane spanning protein tyrosine kinase activity"/>
    <property type="evidence" value="ECO:0007669"/>
    <property type="project" value="UniProtKB-EC"/>
</dbReference>
<dbReference type="EMBL" id="JAUKPO010000013">
    <property type="protein sequence ID" value="MDO1448629.1"/>
    <property type="molecule type" value="Genomic_DNA"/>
</dbReference>
<evidence type="ECO:0000256" key="14">
    <source>
        <dbReference type="ARBA" id="ARBA00023137"/>
    </source>
</evidence>
<accession>A0ABT8RBE3</accession>
<dbReference type="PANTHER" id="PTHR32309:SF13">
    <property type="entry name" value="FERRIC ENTEROBACTIN TRANSPORT PROTEIN FEPE"/>
    <property type="match status" value="1"/>
</dbReference>
<evidence type="ECO:0000256" key="6">
    <source>
        <dbReference type="ARBA" id="ARBA00022519"/>
    </source>
</evidence>
<evidence type="ECO:0000256" key="9">
    <source>
        <dbReference type="ARBA" id="ARBA00022741"/>
    </source>
</evidence>
<keyword evidence="10" id="KW-0418">Kinase</keyword>
<feature type="transmembrane region" description="Helical" evidence="17">
    <location>
        <begin position="513"/>
        <end position="533"/>
    </location>
</feature>
<sequence length="791" mass="90162">MKQRPETQIDLKKLFFKFVAKWYYFLAALILCVGIAYIYNKIQNPVYAVNATILLENENAGQRGTSELLGVVETQKKVIEVEDQIGLITSFDMIEKAIERLDYGVSYYIVPDAWINTFGDLKVEERISDNYPFKIVLNPEANQLLNTPIYIRILSKNKFQLSVEGGQTTKLYNISTNKTSAEIESPEINKIVTINEPFQDKHLNFKLFLNEGHEEYTGKKFYFEVNNKNNLTKNYQKRLKAKAISRESRIIDLQLESPVVDKDMKFLDTLVSVFTETDLIEKRQTSIKTIEYIQTQLADVSKQLATAENDLTSYRSNRQTDVTVDRMNVYDKIDQFNAEKQQIASRIRTYTDVLNYMERNQDVATNAVPATSGIDSPVIITQVNELANLYQQKQKLLLTLKPDHPSIQPVETEIVSRRRSIISNLREGLAARRQDLRSVEQRIGALYGNINRIPENESQLRNLQQRYEYNDQTRNYLQEKLAEAQILLATNTASKRPVDKAKVGEKTAPKTNAIFLIAILAGLCLPAIGITVADMFDDTIKTKEEVKNATNIPILGMIGHSDGKNAILARTDNYKSSVSESFRSLRVNLQYLVAGTEHKTIGITSSASGEGKTFCAINLSTVLALSGKKTILIDTDLRKPKVASYLGMKNMAGLSSYLIRNSKLDEIVQPTKIKNFDVITSGPTPPNPVELVELDEMRELIMRLKLEYDYIIIDTPPISYVAEYMVLKEYMDANIFVIRANYTRKPVLEMVNELYESKTLHNLSIVLNDINFSEMYGFDYRSKTRGYYQKA</sequence>
<keyword evidence="8 17" id="KW-0812">Transmembrane</keyword>
<reference evidence="20" key="1">
    <citation type="submission" date="2023-07" db="EMBL/GenBank/DDBJ databases">
        <title>The genome sequence of Rhodocytophaga aerolata KACC 12507.</title>
        <authorList>
            <person name="Zhang X."/>
        </authorList>
    </citation>
    <scope>NUCLEOTIDE SEQUENCE</scope>
    <source>
        <strain evidence="20">KACC 12507</strain>
    </source>
</reference>
<evidence type="ECO:0000256" key="3">
    <source>
        <dbReference type="ARBA" id="ARBA00008883"/>
    </source>
</evidence>
<evidence type="ECO:0000256" key="1">
    <source>
        <dbReference type="ARBA" id="ARBA00004429"/>
    </source>
</evidence>
<gene>
    <name evidence="20" type="ORF">Q0590_20295</name>
</gene>
<comment type="similarity">
    <text evidence="2">Belongs to the CpsD/CapB family.</text>
</comment>
<keyword evidence="11" id="KW-0067">ATP-binding</keyword>
<evidence type="ECO:0000256" key="2">
    <source>
        <dbReference type="ARBA" id="ARBA00007316"/>
    </source>
</evidence>
<evidence type="ECO:0000256" key="13">
    <source>
        <dbReference type="ARBA" id="ARBA00023136"/>
    </source>
</evidence>
<keyword evidence="7 20" id="KW-0808">Transferase</keyword>
<comment type="subcellular location">
    <subcellularLocation>
        <location evidence="1">Cell inner membrane</location>
        <topology evidence="1">Multi-pass membrane protein</topology>
    </subcellularLocation>
</comment>
<dbReference type="InterPro" id="IPR050445">
    <property type="entry name" value="Bact_polysacc_biosynth/exp"/>
</dbReference>
<feature type="transmembrane region" description="Helical" evidence="17">
    <location>
        <begin position="21"/>
        <end position="39"/>
    </location>
</feature>
<organism evidence="20 21">
    <name type="scientific">Rhodocytophaga aerolata</name>
    <dbReference type="NCBI Taxonomy" id="455078"/>
    <lineage>
        <taxon>Bacteria</taxon>
        <taxon>Pseudomonadati</taxon>
        <taxon>Bacteroidota</taxon>
        <taxon>Cytophagia</taxon>
        <taxon>Cytophagales</taxon>
        <taxon>Rhodocytophagaceae</taxon>
        <taxon>Rhodocytophaga</taxon>
    </lineage>
</organism>
<dbReference type="SUPFAM" id="SSF52540">
    <property type="entry name" value="P-loop containing nucleoside triphosphate hydrolases"/>
    <property type="match status" value="1"/>
</dbReference>
<keyword evidence="14" id="KW-0829">Tyrosine-protein kinase</keyword>
<dbReference type="Gene3D" id="3.40.50.300">
    <property type="entry name" value="P-loop containing nucleotide triphosphate hydrolases"/>
    <property type="match status" value="1"/>
</dbReference>